<feature type="signal peptide" evidence="5">
    <location>
        <begin position="1"/>
        <end position="28"/>
    </location>
</feature>
<keyword evidence="3" id="KW-0274">FAD</keyword>
<evidence type="ECO:0000256" key="5">
    <source>
        <dbReference type="SAM" id="SignalP"/>
    </source>
</evidence>
<evidence type="ECO:0000256" key="3">
    <source>
        <dbReference type="ARBA" id="ARBA00022827"/>
    </source>
</evidence>
<reference evidence="7 8" key="1">
    <citation type="submission" date="2020-08" db="EMBL/GenBank/DDBJ databases">
        <title>Genomic Encyclopedia of Type Strains, Phase IV (KMG-IV): sequencing the most valuable type-strain genomes for metagenomic binning, comparative biology and taxonomic classification.</title>
        <authorList>
            <person name="Goeker M."/>
        </authorList>
    </citation>
    <scope>NUCLEOTIDE SEQUENCE [LARGE SCALE GENOMIC DNA]</scope>
    <source>
        <strain evidence="7 8">DSM 5686</strain>
    </source>
</reference>
<keyword evidence="5" id="KW-0732">Signal</keyword>
<dbReference type="PANTHER" id="PTHR11455:SF9">
    <property type="entry name" value="CRYPTOCHROME CIRCADIAN CLOCK 5 ISOFORM X1"/>
    <property type="match status" value="1"/>
</dbReference>
<feature type="chain" id="PRO_5046860308" evidence="5">
    <location>
        <begin position="29"/>
        <end position="376"/>
    </location>
</feature>
<dbReference type="GO" id="GO:0003904">
    <property type="term" value="F:deoxyribodipyrimidine photo-lyase activity"/>
    <property type="evidence" value="ECO:0007669"/>
    <property type="project" value="UniProtKB-EC"/>
</dbReference>
<evidence type="ECO:0000259" key="6">
    <source>
        <dbReference type="Pfam" id="PF03441"/>
    </source>
</evidence>
<accession>A0ABR6DEQ8</accession>
<dbReference type="EMBL" id="JACJIM010000006">
    <property type="protein sequence ID" value="MBA9064586.1"/>
    <property type="molecule type" value="Genomic_DNA"/>
</dbReference>
<keyword evidence="2" id="KW-0285">Flavoprotein</keyword>
<proteinExistence type="predicted"/>
<comment type="cofactor">
    <cofactor evidence="1">
        <name>FAD</name>
        <dbReference type="ChEBI" id="CHEBI:57692"/>
    </cofactor>
</comment>
<gene>
    <name evidence="7" type="ORF">GGQ91_003992</name>
</gene>
<dbReference type="Gene3D" id="1.25.40.80">
    <property type="match status" value="1"/>
</dbReference>
<feature type="region of interest" description="Disordered" evidence="4">
    <location>
        <begin position="214"/>
        <end position="235"/>
    </location>
</feature>
<dbReference type="SUPFAM" id="SSF48173">
    <property type="entry name" value="Cryptochrome/photolyase FAD-binding domain"/>
    <property type="match status" value="1"/>
</dbReference>
<protein>
    <submittedName>
        <fullName evidence="7">Deoxyribodipyrimidine photo-lyase</fullName>
        <ecNumber evidence="7">4.1.99.3</ecNumber>
    </submittedName>
</protein>
<evidence type="ECO:0000256" key="2">
    <source>
        <dbReference type="ARBA" id="ARBA00022630"/>
    </source>
</evidence>
<evidence type="ECO:0000256" key="4">
    <source>
        <dbReference type="SAM" id="MobiDB-lite"/>
    </source>
</evidence>
<name>A0ABR6DEQ8_9HYPH</name>
<keyword evidence="8" id="KW-1185">Reference proteome</keyword>
<evidence type="ECO:0000256" key="1">
    <source>
        <dbReference type="ARBA" id="ARBA00001974"/>
    </source>
</evidence>
<dbReference type="RefSeq" id="WP_246410811.1">
    <property type="nucleotide sequence ID" value="NZ_JACJIM010000006.1"/>
</dbReference>
<dbReference type="PANTHER" id="PTHR11455">
    <property type="entry name" value="CRYPTOCHROME"/>
    <property type="match status" value="1"/>
</dbReference>
<dbReference type="InterPro" id="IPR002081">
    <property type="entry name" value="Cryptochrome/DNA_photolyase_1"/>
</dbReference>
<organism evidence="7 8">
    <name type="scientific">Methylobacterium fujisawaense</name>
    <dbReference type="NCBI Taxonomy" id="107400"/>
    <lineage>
        <taxon>Bacteria</taxon>
        <taxon>Pseudomonadati</taxon>
        <taxon>Pseudomonadota</taxon>
        <taxon>Alphaproteobacteria</taxon>
        <taxon>Hyphomicrobiales</taxon>
        <taxon>Methylobacteriaceae</taxon>
        <taxon>Methylobacterium</taxon>
    </lineage>
</organism>
<keyword evidence="7" id="KW-0456">Lyase</keyword>
<dbReference type="Pfam" id="PF03441">
    <property type="entry name" value="FAD_binding_7"/>
    <property type="match status" value="1"/>
</dbReference>
<dbReference type="Proteomes" id="UP000565455">
    <property type="component" value="Unassembled WGS sequence"/>
</dbReference>
<evidence type="ECO:0000313" key="8">
    <source>
        <dbReference type="Proteomes" id="UP000565455"/>
    </source>
</evidence>
<dbReference type="EC" id="4.1.99.3" evidence="7"/>
<dbReference type="InterPro" id="IPR036134">
    <property type="entry name" value="Crypto/Photolyase_FAD-like_sf"/>
</dbReference>
<comment type="caution">
    <text evidence="7">The sequence shown here is derived from an EMBL/GenBank/DDBJ whole genome shotgun (WGS) entry which is preliminary data.</text>
</comment>
<feature type="domain" description="Cryptochrome/DNA photolyase FAD-binding" evidence="6">
    <location>
        <begin position="76"/>
        <end position="206"/>
    </location>
</feature>
<dbReference type="Gene3D" id="1.10.579.10">
    <property type="entry name" value="DNA Cyclobutane Dipyrimidine Photolyase, subunit A, domain 3"/>
    <property type="match status" value="1"/>
</dbReference>
<evidence type="ECO:0000313" key="7">
    <source>
        <dbReference type="EMBL" id="MBA9064586.1"/>
    </source>
</evidence>
<sequence length="376" mass="40991">MPPSRPMTRAAGLEALATFLTGPGAAYAASRNTDRGPGATPTTSVLSPYLRRRLLTEEEVARAAQSAFGIPGAERFVSEVFWRTYFKGHLETHPGAWTGYREGLAAARTRLAAEPGLRRTYERAAAGRTGLDGFDAWVGQLAEEGWLHNHARMWFASIWIFTLRLPWELGADLFLRHLLDGDPASNTLSWRWVAGLHTRGKPYRARRDNIRQYTEGRHDPAGLDEGAAPLEEDMPPREVPLAPADTPPDGAIALLLHLDDLHPESLPLGPARVVRVGGLLAHAEGAVDRVRAADAAALADALTRAQAQFGCPAMPVQDGWAGDLPVVTAWAPAGPSAEVLPRDCLRVRRPWDSRAWPLANRGFFRLRSAIPGLMEA</sequence>
<dbReference type="InterPro" id="IPR005101">
    <property type="entry name" value="Cryptochr/Photolyase_FAD-bd"/>
</dbReference>
<dbReference type="GeneID" id="96605630"/>